<evidence type="ECO:0000313" key="2">
    <source>
        <dbReference type="EMBL" id="CUP86934.1"/>
    </source>
</evidence>
<keyword evidence="1" id="KW-1133">Transmembrane helix</keyword>
<evidence type="ECO:0000313" key="4">
    <source>
        <dbReference type="EMBL" id="UVQ75062.1"/>
    </source>
</evidence>
<dbReference type="AlphaFoldDB" id="A0A174RN43"/>
<feature type="transmembrane region" description="Helical" evidence="1">
    <location>
        <begin position="50"/>
        <end position="72"/>
    </location>
</feature>
<dbReference type="Pfam" id="PF20064">
    <property type="entry name" value="DUF6463"/>
    <property type="match status" value="1"/>
</dbReference>
<sequence length="122" mass="13788">MKLWKYSGTFLTATGIIHTIYALFIGKDAFSEMLRNGLVNSIGENYSQGFAFWFLICGVILILLGQTLQYYIRKEQKPAPVFLGYSILLLTIIGCIIEPASGFWLFLPQAIIIIYSNKKRGL</sequence>
<organism evidence="2 5">
    <name type="scientific">Bacteroides faecis</name>
    <dbReference type="NCBI Taxonomy" id="674529"/>
    <lineage>
        <taxon>Bacteria</taxon>
        <taxon>Pseudomonadati</taxon>
        <taxon>Bacteroidota</taxon>
        <taxon>Bacteroidia</taxon>
        <taxon>Bacteroidales</taxon>
        <taxon>Bacteroidaceae</taxon>
        <taxon>Bacteroides</taxon>
    </lineage>
</organism>
<reference evidence="2 5" key="1">
    <citation type="submission" date="2015-09" db="EMBL/GenBank/DDBJ databases">
        <authorList>
            <consortium name="Pathogen Informatics"/>
        </authorList>
    </citation>
    <scope>NUCLEOTIDE SEQUENCE [LARGE SCALE GENOMIC DNA]</scope>
    <source>
        <strain evidence="2 5">2789STDY5834846</strain>
    </source>
</reference>
<keyword evidence="1" id="KW-0472">Membrane</keyword>
<proteinExistence type="predicted"/>
<accession>A0A174RN43</accession>
<accession>A0A3E5G8B0</accession>
<name>A0A174RN43_9BACE</name>
<keyword evidence="1" id="KW-0812">Transmembrane</keyword>
<feature type="transmembrane region" description="Helical" evidence="1">
    <location>
        <begin position="84"/>
        <end position="115"/>
    </location>
</feature>
<dbReference type="EMBL" id="CZAE01000019">
    <property type="protein sequence ID" value="CUP86934.1"/>
    <property type="molecule type" value="Genomic_DNA"/>
</dbReference>
<dbReference type="Proteomes" id="UP001204548">
    <property type="component" value="Unassembled WGS sequence"/>
</dbReference>
<gene>
    <name evidence="2" type="ORF">ERS852461_03590</name>
    <name evidence="3" type="ORF">NXW97_01310</name>
    <name evidence="4" type="ORF">NXY30_01050</name>
</gene>
<dbReference type="EMBL" id="JANUTS010000001">
    <property type="protein sequence ID" value="MCS2790683.1"/>
    <property type="molecule type" value="Genomic_DNA"/>
</dbReference>
<evidence type="ECO:0000313" key="3">
    <source>
        <dbReference type="EMBL" id="MCS2790683.1"/>
    </source>
</evidence>
<evidence type="ECO:0000313" key="5">
    <source>
        <dbReference type="Proteomes" id="UP000095606"/>
    </source>
</evidence>
<dbReference type="RefSeq" id="WP_010535377.1">
    <property type="nucleotide sequence ID" value="NZ_CABMFH010000016.1"/>
</dbReference>
<dbReference type="EMBL" id="CP103141">
    <property type="protein sequence ID" value="UVQ75062.1"/>
    <property type="molecule type" value="Genomic_DNA"/>
</dbReference>
<dbReference type="InterPro" id="IPR045590">
    <property type="entry name" value="DUF6463"/>
</dbReference>
<keyword evidence="6" id="KW-1185">Reference proteome</keyword>
<evidence type="ECO:0000313" key="6">
    <source>
        <dbReference type="Proteomes" id="UP001060104"/>
    </source>
</evidence>
<reference evidence="3" key="2">
    <citation type="submission" date="2022-08" db="EMBL/GenBank/DDBJ databases">
        <title>Genome Sequencing of Bacteroides fragilis Group Isolates with Nanopore Technology.</title>
        <authorList>
            <person name="Tisza M.J."/>
            <person name="Smith D."/>
            <person name="Dekker J.P."/>
        </authorList>
    </citation>
    <scope>NUCLEOTIDE SEQUENCE</scope>
    <source>
        <strain evidence="3">BFG-351</strain>
        <strain evidence="4">BFG-527</strain>
    </source>
</reference>
<dbReference type="Proteomes" id="UP001060104">
    <property type="component" value="Chromosome"/>
</dbReference>
<dbReference type="GeneID" id="69587358"/>
<protein>
    <submittedName>
        <fullName evidence="3">DUF6463 family protein</fullName>
    </submittedName>
</protein>
<evidence type="ECO:0000256" key="1">
    <source>
        <dbReference type="SAM" id="Phobius"/>
    </source>
</evidence>
<dbReference type="Proteomes" id="UP000095606">
    <property type="component" value="Unassembled WGS sequence"/>
</dbReference>
<feature type="transmembrane region" description="Helical" evidence="1">
    <location>
        <begin position="6"/>
        <end position="25"/>
    </location>
</feature>